<sequence length="186" mass="21194">MTLRSLPLCGKPPHRWAKLNTDGSALNNLGRIGAGGVLRDHTGKVLMAFATPVGEGTNNQAKVEAAIFGITRSLEIGYRNIFLEVDSQLLVEWITKSTQPPWNINTQVNKLHMLIRQTQQFKCKHTYREANCVADVLSKHSHRISTPQVYFNSQQIPKEAWAYYQLDKQEVISFRRKKIKKIKEPP</sequence>
<gene>
    <name evidence="2" type="ORF">R3W88_014704</name>
</gene>
<protein>
    <recommendedName>
        <fullName evidence="1">RNase H type-1 domain-containing protein</fullName>
    </recommendedName>
</protein>
<reference evidence="2 3" key="1">
    <citation type="submission" date="2023-10" db="EMBL/GenBank/DDBJ databases">
        <title>Genome-Wide Identification Analysis in wild type Solanum Pinnatisectum Reveals Some Genes Defensing Phytophthora Infestans.</title>
        <authorList>
            <person name="Sun C."/>
        </authorList>
    </citation>
    <scope>NUCLEOTIDE SEQUENCE [LARGE SCALE GENOMIC DNA]</scope>
    <source>
        <strain evidence="2">LQN</strain>
        <tissue evidence="2">Leaf</tissue>
    </source>
</reference>
<evidence type="ECO:0000313" key="2">
    <source>
        <dbReference type="EMBL" id="KAK4716366.1"/>
    </source>
</evidence>
<dbReference type="InterPro" id="IPR002156">
    <property type="entry name" value="RNaseH_domain"/>
</dbReference>
<dbReference type="AlphaFoldDB" id="A0AAV9KSE5"/>
<dbReference type="Pfam" id="PF13456">
    <property type="entry name" value="RVT_3"/>
    <property type="match status" value="1"/>
</dbReference>
<accession>A0AAV9KSE5</accession>
<dbReference type="EMBL" id="JAWPEI010000009">
    <property type="protein sequence ID" value="KAK4716366.1"/>
    <property type="molecule type" value="Genomic_DNA"/>
</dbReference>
<dbReference type="PROSITE" id="PS50879">
    <property type="entry name" value="RNASE_H_1"/>
    <property type="match status" value="1"/>
</dbReference>
<proteinExistence type="predicted"/>
<dbReference type="InterPro" id="IPR012337">
    <property type="entry name" value="RNaseH-like_sf"/>
</dbReference>
<dbReference type="Gene3D" id="3.30.420.10">
    <property type="entry name" value="Ribonuclease H-like superfamily/Ribonuclease H"/>
    <property type="match status" value="1"/>
</dbReference>
<dbReference type="InterPro" id="IPR036397">
    <property type="entry name" value="RNaseH_sf"/>
</dbReference>
<feature type="domain" description="RNase H type-1" evidence="1">
    <location>
        <begin position="13"/>
        <end position="143"/>
    </location>
</feature>
<name>A0AAV9KSE5_9SOLN</name>
<dbReference type="InterPro" id="IPR044730">
    <property type="entry name" value="RNase_H-like_dom_plant"/>
</dbReference>
<dbReference type="Proteomes" id="UP001311915">
    <property type="component" value="Unassembled WGS sequence"/>
</dbReference>
<dbReference type="GO" id="GO:0003676">
    <property type="term" value="F:nucleic acid binding"/>
    <property type="evidence" value="ECO:0007669"/>
    <property type="project" value="InterPro"/>
</dbReference>
<dbReference type="SUPFAM" id="SSF53098">
    <property type="entry name" value="Ribonuclease H-like"/>
    <property type="match status" value="1"/>
</dbReference>
<dbReference type="CDD" id="cd06222">
    <property type="entry name" value="RNase_H_like"/>
    <property type="match status" value="1"/>
</dbReference>
<evidence type="ECO:0000259" key="1">
    <source>
        <dbReference type="PROSITE" id="PS50879"/>
    </source>
</evidence>
<evidence type="ECO:0000313" key="3">
    <source>
        <dbReference type="Proteomes" id="UP001311915"/>
    </source>
</evidence>
<dbReference type="PANTHER" id="PTHR47723:SF7">
    <property type="entry name" value="RNASE H FAMILY PROTEIN"/>
    <property type="match status" value="1"/>
</dbReference>
<dbReference type="GO" id="GO:0004523">
    <property type="term" value="F:RNA-DNA hybrid ribonuclease activity"/>
    <property type="evidence" value="ECO:0007669"/>
    <property type="project" value="InterPro"/>
</dbReference>
<organism evidence="2 3">
    <name type="scientific">Solanum pinnatisectum</name>
    <name type="common">tansyleaf nightshade</name>
    <dbReference type="NCBI Taxonomy" id="50273"/>
    <lineage>
        <taxon>Eukaryota</taxon>
        <taxon>Viridiplantae</taxon>
        <taxon>Streptophyta</taxon>
        <taxon>Embryophyta</taxon>
        <taxon>Tracheophyta</taxon>
        <taxon>Spermatophyta</taxon>
        <taxon>Magnoliopsida</taxon>
        <taxon>eudicotyledons</taxon>
        <taxon>Gunneridae</taxon>
        <taxon>Pentapetalae</taxon>
        <taxon>asterids</taxon>
        <taxon>lamiids</taxon>
        <taxon>Solanales</taxon>
        <taxon>Solanaceae</taxon>
        <taxon>Solanoideae</taxon>
        <taxon>Solaneae</taxon>
        <taxon>Solanum</taxon>
    </lineage>
</organism>
<dbReference type="InterPro" id="IPR053151">
    <property type="entry name" value="RNase_H-like"/>
</dbReference>
<dbReference type="PANTHER" id="PTHR47723">
    <property type="entry name" value="OS05G0353850 PROTEIN"/>
    <property type="match status" value="1"/>
</dbReference>
<keyword evidence="3" id="KW-1185">Reference proteome</keyword>
<comment type="caution">
    <text evidence="2">The sequence shown here is derived from an EMBL/GenBank/DDBJ whole genome shotgun (WGS) entry which is preliminary data.</text>
</comment>